<organism evidence="2 3">
    <name type="scientific">Muricoccus nepalensis</name>
    <dbReference type="NCBI Taxonomy" id="1854500"/>
    <lineage>
        <taxon>Bacteria</taxon>
        <taxon>Pseudomonadati</taxon>
        <taxon>Pseudomonadota</taxon>
        <taxon>Alphaproteobacteria</taxon>
        <taxon>Acetobacterales</taxon>
        <taxon>Roseomonadaceae</taxon>
        <taxon>Muricoccus</taxon>
    </lineage>
</organism>
<dbReference type="RefSeq" id="WP_140886437.1">
    <property type="nucleotide sequence ID" value="NZ_RCZP01000041.1"/>
</dbReference>
<name>A0A502FAJ0_9PROT</name>
<dbReference type="Pfam" id="PF11324">
    <property type="entry name" value="DUF3126"/>
    <property type="match status" value="1"/>
</dbReference>
<keyword evidence="3" id="KW-1185">Reference proteome</keyword>
<dbReference type="InterPro" id="IPR021473">
    <property type="entry name" value="DUF3126"/>
</dbReference>
<feature type="region of interest" description="Disordered" evidence="1">
    <location>
        <begin position="70"/>
        <end position="98"/>
    </location>
</feature>
<evidence type="ECO:0000313" key="2">
    <source>
        <dbReference type="EMBL" id="TPG46353.1"/>
    </source>
</evidence>
<comment type="caution">
    <text evidence="2">The sequence shown here is derived from an EMBL/GenBank/DDBJ whole genome shotgun (WGS) entry which is preliminary data.</text>
</comment>
<accession>A0A502FAJ0</accession>
<sequence>MTKSEIERVQAYLRRLLATERIRVVAPVRAGMSIEVAVGDEVIGTLHRDAEDGEVSYAVHLTILEEDLAPAAAPAAPGRPAAAARPAPKTTPKPRSTR</sequence>
<gene>
    <name evidence="2" type="ORF">EAH89_24930</name>
</gene>
<dbReference type="OrthoDB" id="7632283at2"/>
<evidence type="ECO:0000313" key="3">
    <source>
        <dbReference type="Proteomes" id="UP000317078"/>
    </source>
</evidence>
<dbReference type="Proteomes" id="UP000317078">
    <property type="component" value="Unassembled WGS sequence"/>
</dbReference>
<dbReference type="EMBL" id="RCZP01000041">
    <property type="protein sequence ID" value="TPG46353.1"/>
    <property type="molecule type" value="Genomic_DNA"/>
</dbReference>
<evidence type="ECO:0000256" key="1">
    <source>
        <dbReference type="SAM" id="MobiDB-lite"/>
    </source>
</evidence>
<proteinExistence type="predicted"/>
<reference evidence="2 3" key="1">
    <citation type="journal article" date="2019" name="Environ. Microbiol.">
        <title>Species interactions and distinct microbial communities in high Arctic permafrost affected cryosols are associated with the CH4 and CO2 gas fluxes.</title>
        <authorList>
            <person name="Altshuler I."/>
            <person name="Hamel J."/>
            <person name="Turney S."/>
            <person name="Magnuson E."/>
            <person name="Levesque R."/>
            <person name="Greer C."/>
            <person name="Whyte L.G."/>
        </authorList>
    </citation>
    <scope>NUCLEOTIDE SEQUENCE [LARGE SCALE GENOMIC DNA]</scope>
    <source>
        <strain evidence="2 3">S9.3B</strain>
    </source>
</reference>
<dbReference type="AlphaFoldDB" id="A0A502FAJ0"/>
<protein>
    <submittedName>
        <fullName evidence="2">DUF3126 family protein</fullName>
    </submittedName>
</protein>